<dbReference type="InterPro" id="IPR052734">
    <property type="entry name" value="Nod_factor_acetyltransferase"/>
</dbReference>
<dbReference type="PANTHER" id="PTHR37312:SF1">
    <property type="entry name" value="MEMBRANE-BOUND ACYLTRANSFERASE YKRP-RELATED"/>
    <property type="match status" value="1"/>
</dbReference>
<reference evidence="3 4" key="1">
    <citation type="submission" date="2024-02" db="EMBL/GenBank/DDBJ databases">
        <title>Bacterial strain from lacustrine sediment.</title>
        <authorList>
            <person name="Petit C."/>
            <person name="Fadhlaoui K."/>
        </authorList>
    </citation>
    <scope>NUCLEOTIDE SEQUENCE [LARGE SCALE GENOMIC DNA]</scope>
    <source>
        <strain evidence="3 4">IPX-CK</strain>
    </source>
</reference>
<dbReference type="EMBL" id="CP146256">
    <property type="protein sequence ID" value="XAH73375.1"/>
    <property type="molecule type" value="Genomic_DNA"/>
</dbReference>
<evidence type="ECO:0000256" key="1">
    <source>
        <dbReference type="SAM" id="Phobius"/>
    </source>
</evidence>
<feature type="transmembrane region" description="Helical" evidence="1">
    <location>
        <begin position="75"/>
        <end position="99"/>
    </location>
</feature>
<dbReference type="PANTHER" id="PTHR37312">
    <property type="entry name" value="MEMBRANE-BOUND ACYLTRANSFERASE YKRP-RELATED"/>
    <property type="match status" value="1"/>
</dbReference>
<evidence type="ECO:0000259" key="2">
    <source>
        <dbReference type="Pfam" id="PF01757"/>
    </source>
</evidence>
<name>A0ABZ3EU73_9FIRM</name>
<accession>A0ABZ3EU73</accession>
<feature type="domain" description="Acyltransferase 3" evidence="2">
    <location>
        <begin position="15"/>
        <end position="311"/>
    </location>
</feature>
<dbReference type="Proteomes" id="UP001451571">
    <property type="component" value="Chromosome"/>
</dbReference>
<feature type="transmembrane region" description="Helical" evidence="1">
    <location>
        <begin position="37"/>
        <end position="55"/>
    </location>
</feature>
<protein>
    <submittedName>
        <fullName evidence="3">Acyltransferase family protein</fullName>
    </submittedName>
</protein>
<sequence length="364" mass="41500">MEKKRDNDTFRILSAIGIILIVAGHADFQIFDLGGLFPYYSYHVAIFLFVSGYFYNEDDEVHIGAYIRRKAARLLVPYFLWNLFYGFLAAALKYFGFIIGDGISFKTLFLDPFLTGHQFGYNFPAWFVPALFLVEVINVCMRRVLTAIRLNKEYLIMAAVLLAGILTVWFAIGGHVWGYYKFPGRILFMLPAFELGKLYKKKLERKDTLPNGIYFSVLFIVQLVVAFSCAGLAYSTVWCASFANGPVIPFVTMVTGIAFWLRVSKILSPLLPQLRGIRQIGENTYGIMMHHILALFLVKEAFFALSLFTPWCADFDKAAFLTDVNYIYLLNGMDVSRWIYMAAGIVIPLLIGKVSEKGYHRLIR</sequence>
<feature type="transmembrane region" description="Helical" evidence="1">
    <location>
        <begin position="119"/>
        <end position="141"/>
    </location>
</feature>
<evidence type="ECO:0000313" key="4">
    <source>
        <dbReference type="Proteomes" id="UP001451571"/>
    </source>
</evidence>
<feature type="transmembrane region" description="Helical" evidence="1">
    <location>
        <begin position="211"/>
        <end position="234"/>
    </location>
</feature>
<dbReference type="Pfam" id="PF01757">
    <property type="entry name" value="Acyl_transf_3"/>
    <property type="match status" value="1"/>
</dbReference>
<dbReference type="InterPro" id="IPR002656">
    <property type="entry name" value="Acyl_transf_3_dom"/>
</dbReference>
<feature type="transmembrane region" description="Helical" evidence="1">
    <location>
        <begin position="338"/>
        <end position="355"/>
    </location>
</feature>
<feature type="transmembrane region" description="Helical" evidence="1">
    <location>
        <begin position="153"/>
        <end position="172"/>
    </location>
</feature>
<dbReference type="GO" id="GO:0016746">
    <property type="term" value="F:acyltransferase activity"/>
    <property type="evidence" value="ECO:0007669"/>
    <property type="project" value="UniProtKB-KW"/>
</dbReference>
<proteinExistence type="predicted"/>
<keyword evidence="4" id="KW-1185">Reference proteome</keyword>
<keyword evidence="3" id="KW-0808">Transferase</keyword>
<keyword evidence="1" id="KW-0472">Membrane</keyword>
<keyword evidence="1" id="KW-1133">Transmembrane helix</keyword>
<dbReference type="RefSeq" id="WP_342756983.1">
    <property type="nucleotide sequence ID" value="NZ_CP146256.1"/>
</dbReference>
<gene>
    <name evidence="3" type="ORF">V6984_18000</name>
</gene>
<organism evidence="3 4">
    <name type="scientific">Kineothrix sedimenti</name>
    <dbReference type="NCBI Taxonomy" id="3123317"/>
    <lineage>
        <taxon>Bacteria</taxon>
        <taxon>Bacillati</taxon>
        <taxon>Bacillota</taxon>
        <taxon>Clostridia</taxon>
        <taxon>Lachnospirales</taxon>
        <taxon>Lachnospiraceae</taxon>
        <taxon>Kineothrix</taxon>
    </lineage>
</organism>
<evidence type="ECO:0000313" key="3">
    <source>
        <dbReference type="EMBL" id="XAH73375.1"/>
    </source>
</evidence>
<keyword evidence="3" id="KW-0012">Acyltransferase</keyword>
<feature type="transmembrane region" description="Helical" evidence="1">
    <location>
        <begin position="246"/>
        <end position="263"/>
    </location>
</feature>
<feature type="transmembrane region" description="Helical" evidence="1">
    <location>
        <begin position="12"/>
        <end position="31"/>
    </location>
</feature>
<keyword evidence="1" id="KW-0812">Transmembrane</keyword>